<dbReference type="Proteomes" id="UP000663855">
    <property type="component" value="Unassembled WGS sequence"/>
</dbReference>
<evidence type="ECO:0000256" key="2">
    <source>
        <dbReference type="SAM" id="Phobius"/>
    </source>
</evidence>
<dbReference type="EMBL" id="CAJOBH010005021">
    <property type="protein sequence ID" value="CAF4010823.1"/>
    <property type="molecule type" value="Genomic_DNA"/>
</dbReference>
<feature type="region of interest" description="Disordered" evidence="1">
    <location>
        <begin position="496"/>
        <end position="658"/>
    </location>
</feature>
<evidence type="ECO:0000313" key="3">
    <source>
        <dbReference type="EMBL" id="CAF1395732.1"/>
    </source>
</evidence>
<gene>
    <name evidence="7" type="ORF">BYL167_LOCUS14216</name>
    <name evidence="3" type="ORF">CJN711_LOCUS21704</name>
    <name evidence="4" type="ORF">KQP761_LOCUS26205</name>
    <name evidence="5" type="ORF">MBJ925_LOCUS38501</name>
    <name evidence="6" type="ORF">SMN809_LOCUS236</name>
</gene>
<evidence type="ECO:0000313" key="5">
    <source>
        <dbReference type="EMBL" id="CAF2259917.1"/>
    </source>
</evidence>
<feature type="region of interest" description="Disordered" evidence="1">
    <location>
        <begin position="420"/>
        <end position="460"/>
    </location>
</feature>
<keyword evidence="2" id="KW-0472">Membrane</keyword>
<sequence length="658" mass="74462">MASDSQPSFRASLKTKFREVIKPNMTSSIREQFKSADTYKNFTNMVKDLPGVGTIINKTKGIIPGVFSSSDNKTFAKGFYDSVFSAETENDIYFKVATMCLWIIAILCIIPTIITICTPVKKYGIKACGTKMIFLHILICELFYLIYILLSMINVAQNFQLINLFCNFANYGMYVTIPVMHCALFLLSMERLSTRLNSTISWTGIFKKTYLIQIILIFTWIILIALMTTIILLKDQMISYGPDLIKDHAPPIVDDVLGRIVSSSYRCSIDGRLSSVFKVLFVILFLILIALIIKSIAISVFYNFFTPDCCKIKKLIKKHDDHNTTLLFAIFLLLNICLSYPFYFISITNTVRQFVTREDTYTTSLKVCFLLRICSIIFQCLTFYTCENNSWTLLSRLLYHGTCKKIPVLNQNDILTEIKSTTGNSRSSGTSDHRIGAHISRSKSDSDDSPTGDESEGDDDVFEEVIKVEPLHSKKPVTKLDRCDSDDEMELIEKIKASTRKADTHENSNEKKARPLIKKPTTEHTTADALTQKSSRSKPTSKPNINHNKTKRNSISSSSSESDDSNVSKDSDDEIKPVKIIPKAKPTTHSSVNEQKHSIKTLPSKYQARKHLQSSSSTNSDSKKEKKPPVKLSKNLKDHSRKRRKDRASNLLDQSDEV</sequence>
<feature type="transmembrane region" description="Helical" evidence="2">
    <location>
        <begin position="210"/>
        <end position="233"/>
    </location>
</feature>
<proteinExistence type="predicted"/>
<dbReference type="Proteomes" id="UP000676336">
    <property type="component" value="Unassembled WGS sequence"/>
</dbReference>
<dbReference type="EMBL" id="CAJOBI010000022">
    <property type="protein sequence ID" value="CAF3783130.1"/>
    <property type="molecule type" value="Genomic_DNA"/>
</dbReference>
<feature type="transmembrane region" description="Helical" evidence="2">
    <location>
        <begin position="326"/>
        <end position="344"/>
    </location>
</feature>
<dbReference type="EMBL" id="CAJNOV010010154">
    <property type="protein sequence ID" value="CAF1395732.1"/>
    <property type="molecule type" value="Genomic_DNA"/>
</dbReference>
<feature type="compositionally biased region" description="Acidic residues" evidence="1">
    <location>
        <begin position="447"/>
        <end position="460"/>
    </location>
</feature>
<organism evidence="3 8">
    <name type="scientific">Rotaria magnacalcarata</name>
    <dbReference type="NCBI Taxonomy" id="392030"/>
    <lineage>
        <taxon>Eukaryota</taxon>
        <taxon>Metazoa</taxon>
        <taxon>Spiralia</taxon>
        <taxon>Gnathifera</taxon>
        <taxon>Rotifera</taxon>
        <taxon>Eurotatoria</taxon>
        <taxon>Bdelloidea</taxon>
        <taxon>Philodinida</taxon>
        <taxon>Philodinidae</taxon>
        <taxon>Rotaria</taxon>
    </lineage>
</organism>
<feature type="transmembrane region" description="Helical" evidence="2">
    <location>
        <begin position="92"/>
        <end position="120"/>
    </location>
</feature>
<feature type="transmembrane region" description="Helical" evidence="2">
    <location>
        <begin position="279"/>
        <end position="305"/>
    </location>
</feature>
<name>A0A815KP40_9BILA</name>
<evidence type="ECO:0000256" key="1">
    <source>
        <dbReference type="SAM" id="MobiDB-lite"/>
    </source>
</evidence>
<dbReference type="Proteomes" id="UP000663834">
    <property type="component" value="Unassembled WGS sequence"/>
</dbReference>
<dbReference type="EMBL" id="CAJNRE010021569">
    <property type="protein sequence ID" value="CAF2259917.1"/>
    <property type="molecule type" value="Genomic_DNA"/>
</dbReference>
<dbReference type="EMBL" id="CAJNOW010014194">
    <property type="protein sequence ID" value="CAF1630886.1"/>
    <property type="molecule type" value="Genomic_DNA"/>
</dbReference>
<evidence type="ECO:0000313" key="6">
    <source>
        <dbReference type="EMBL" id="CAF3783130.1"/>
    </source>
</evidence>
<comment type="caution">
    <text evidence="3">The sequence shown here is derived from an EMBL/GenBank/DDBJ whole genome shotgun (WGS) entry which is preliminary data.</text>
</comment>
<protein>
    <submittedName>
        <fullName evidence="3">Uncharacterized protein</fullName>
    </submittedName>
</protein>
<evidence type="ECO:0000313" key="7">
    <source>
        <dbReference type="EMBL" id="CAF4010823.1"/>
    </source>
</evidence>
<dbReference type="SUPFAM" id="SSF81321">
    <property type="entry name" value="Family A G protein-coupled receptor-like"/>
    <property type="match status" value="1"/>
</dbReference>
<feature type="compositionally biased region" description="Polar residues" evidence="1">
    <location>
        <begin position="528"/>
        <end position="547"/>
    </location>
</feature>
<feature type="compositionally biased region" description="Basic and acidic residues" evidence="1">
    <location>
        <begin position="496"/>
        <end position="513"/>
    </location>
</feature>
<dbReference type="OrthoDB" id="10061608at2759"/>
<reference evidence="3" key="1">
    <citation type="submission" date="2021-02" db="EMBL/GenBank/DDBJ databases">
        <authorList>
            <person name="Nowell W R."/>
        </authorList>
    </citation>
    <scope>NUCLEOTIDE SEQUENCE</scope>
</reference>
<dbReference type="AlphaFoldDB" id="A0A815KP40"/>
<feature type="compositionally biased region" description="Low complexity" evidence="1">
    <location>
        <begin position="420"/>
        <end position="430"/>
    </location>
</feature>
<evidence type="ECO:0000313" key="8">
    <source>
        <dbReference type="Proteomes" id="UP000663855"/>
    </source>
</evidence>
<feature type="compositionally biased region" description="Basic and acidic residues" evidence="1">
    <location>
        <begin position="566"/>
        <end position="577"/>
    </location>
</feature>
<keyword evidence="2" id="KW-1133">Transmembrane helix</keyword>
<evidence type="ECO:0000313" key="4">
    <source>
        <dbReference type="EMBL" id="CAF1630886.1"/>
    </source>
</evidence>
<dbReference type="Proteomes" id="UP000663824">
    <property type="component" value="Unassembled WGS sequence"/>
</dbReference>
<feature type="transmembrane region" description="Helical" evidence="2">
    <location>
        <begin position="168"/>
        <end position="189"/>
    </location>
</feature>
<dbReference type="Proteomes" id="UP000681967">
    <property type="component" value="Unassembled WGS sequence"/>
</dbReference>
<accession>A0A815KP40</accession>
<keyword evidence="2" id="KW-0812">Transmembrane</keyword>
<feature type="transmembrane region" description="Helical" evidence="2">
    <location>
        <begin position="132"/>
        <end position="156"/>
    </location>
</feature>